<evidence type="ECO:0000256" key="2">
    <source>
        <dbReference type="SAM" id="MobiDB-lite"/>
    </source>
</evidence>
<dbReference type="Pfam" id="PF00201">
    <property type="entry name" value="UDPGT"/>
    <property type="match status" value="1"/>
</dbReference>
<gene>
    <name evidence="3" type="primary">UGT2A3</name>
    <name evidence="3" type="ORF">N1851_033550</name>
</gene>
<feature type="compositionally biased region" description="Basic and acidic residues" evidence="2">
    <location>
        <begin position="63"/>
        <end position="84"/>
    </location>
</feature>
<dbReference type="AlphaFoldDB" id="A0AA47M135"/>
<organism evidence="3 4">
    <name type="scientific">Merluccius polli</name>
    <name type="common">Benguela hake</name>
    <name type="synonym">Merluccius cadenati</name>
    <dbReference type="NCBI Taxonomy" id="89951"/>
    <lineage>
        <taxon>Eukaryota</taxon>
        <taxon>Metazoa</taxon>
        <taxon>Chordata</taxon>
        <taxon>Craniata</taxon>
        <taxon>Vertebrata</taxon>
        <taxon>Euteleostomi</taxon>
        <taxon>Actinopterygii</taxon>
        <taxon>Neopterygii</taxon>
        <taxon>Teleostei</taxon>
        <taxon>Neoteleostei</taxon>
        <taxon>Acanthomorphata</taxon>
        <taxon>Zeiogadaria</taxon>
        <taxon>Gadariae</taxon>
        <taxon>Gadiformes</taxon>
        <taxon>Gadoidei</taxon>
        <taxon>Merlucciidae</taxon>
        <taxon>Merluccius</taxon>
    </lineage>
</organism>
<name>A0AA47M135_MERPO</name>
<feature type="region of interest" description="Disordered" evidence="2">
    <location>
        <begin position="63"/>
        <end position="115"/>
    </location>
</feature>
<reference evidence="3" key="1">
    <citation type="journal article" date="2023" name="Front. Mar. Sci.">
        <title>A new Merluccius polli reference genome to investigate the effects of global change in West African waters.</title>
        <authorList>
            <person name="Mateo J.L."/>
            <person name="Blanco-Fernandez C."/>
            <person name="Garcia-Vazquez E."/>
            <person name="Machado-Schiaffino G."/>
        </authorList>
    </citation>
    <scope>NUCLEOTIDE SEQUENCE</scope>
    <source>
        <strain evidence="3">C29</strain>
        <tissue evidence="3">Fin</tissue>
    </source>
</reference>
<evidence type="ECO:0000313" key="4">
    <source>
        <dbReference type="Proteomes" id="UP001174136"/>
    </source>
</evidence>
<dbReference type="EMBL" id="JAOPHQ010006395">
    <property type="protein sequence ID" value="KAK0131685.1"/>
    <property type="molecule type" value="Genomic_DNA"/>
</dbReference>
<dbReference type="GO" id="GO:0008194">
    <property type="term" value="F:UDP-glycosyltransferase activity"/>
    <property type="evidence" value="ECO:0007669"/>
    <property type="project" value="InterPro"/>
</dbReference>
<comment type="caution">
    <text evidence="3">The sequence shown here is derived from an EMBL/GenBank/DDBJ whole genome shotgun (WGS) entry which is preliminary data.</text>
</comment>
<keyword evidence="1" id="KW-0808">Transferase</keyword>
<sequence>MGTLKRRTVTQQPLDFNDVVEELSKGKGQKENHRIRGFYIKISFRGGNVEEGLQKLWAGKRAAERAADVGEMRRRRNSTTERHGSSSQRQLQTQHAETVPSAQRPANTHPAPPPHLDHAIFWTEYVMRHKGAAHLRTEAYRRPWYADYSIDGLINCWLQS</sequence>
<protein>
    <submittedName>
        <fullName evidence="3">UDP-glucuronosyltransferase 2A3</fullName>
    </submittedName>
</protein>
<evidence type="ECO:0000313" key="3">
    <source>
        <dbReference type="EMBL" id="KAK0131685.1"/>
    </source>
</evidence>
<evidence type="ECO:0000256" key="1">
    <source>
        <dbReference type="ARBA" id="ARBA00022679"/>
    </source>
</evidence>
<accession>A0AA47M135</accession>
<proteinExistence type="predicted"/>
<keyword evidence="4" id="KW-1185">Reference proteome</keyword>
<feature type="compositionally biased region" description="Polar residues" evidence="2">
    <location>
        <begin position="85"/>
        <end position="106"/>
    </location>
</feature>
<dbReference type="InterPro" id="IPR002213">
    <property type="entry name" value="UDP_glucos_trans"/>
</dbReference>
<dbReference type="Proteomes" id="UP001174136">
    <property type="component" value="Unassembled WGS sequence"/>
</dbReference>